<keyword evidence="3" id="KW-0812">Transmembrane</keyword>
<reference evidence="5 6" key="1">
    <citation type="journal article" date="2016" name="Nat. Commun.">
        <title>Ectomycorrhizal ecology is imprinted in the genome of the dominant symbiotic fungus Cenococcum geophilum.</title>
        <authorList>
            <consortium name="DOE Joint Genome Institute"/>
            <person name="Peter M."/>
            <person name="Kohler A."/>
            <person name="Ohm R.A."/>
            <person name="Kuo A."/>
            <person name="Krutzmann J."/>
            <person name="Morin E."/>
            <person name="Arend M."/>
            <person name="Barry K.W."/>
            <person name="Binder M."/>
            <person name="Choi C."/>
            <person name="Clum A."/>
            <person name="Copeland A."/>
            <person name="Grisel N."/>
            <person name="Haridas S."/>
            <person name="Kipfer T."/>
            <person name="LaButti K."/>
            <person name="Lindquist E."/>
            <person name="Lipzen A."/>
            <person name="Maire R."/>
            <person name="Meier B."/>
            <person name="Mihaltcheva S."/>
            <person name="Molinier V."/>
            <person name="Murat C."/>
            <person name="Poggeler S."/>
            <person name="Quandt C.A."/>
            <person name="Sperisen C."/>
            <person name="Tritt A."/>
            <person name="Tisserant E."/>
            <person name="Crous P.W."/>
            <person name="Henrissat B."/>
            <person name="Nehls U."/>
            <person name="Egli S."/>
            <person name="Spatafora J.W."/>
            <person name="Grigoriev I.V."/>
            <person name="Martin F.M."/>
        </authorList>
    </citation>
    <scope>NUCLEOTIDE SEQUENCE [LARGE SCALE GENOMIC DNA]</scope>
    <source>
        <strain evidence="5 6">CBS 207.34</strain>
    </source>
</reference>
<protein>
    <submittedName>
        <fullName evidence="5">Acetyl-CoA synthetase-like protein</fullName>
    </submittedName>
</protein>
<dbReference type="PANTHER" id="PTHR43439">
    <property type="entry name" value="PHENYLACETATE-COENZYME A LIGASE"/>
    <property type="match status" value="1"/>
</dbReference>
<evidence type="ECO:0000256" key="1">
    <source>
        <dbReference type="ARBA" id="ARBA00022450"/>
    </source>
</evidence>
<dbReference type="InterPro" id="IPR042099">
    <property type="entry name" value="ANL_N_sf"/>
</dbReference>
<name>A0A8E2JUZ1_9PEZI</name>
<dbReference type="InterPro" id="IPR051414">
    <property type="entry name" value="Adenylate-forming_Reductase"/>
</dbReference>
<evidence type="ECO:0000256" key="3">
    <source>
        <dbReference type="SAM" id="Phobius"/>
    </source>
</evidence>
<dbReference type="InterPro" id="IPR020845">
    <property type="entry name" value="AMP-binding_CS"/>
</dbReference>
<organism evidence="5 6">
    <name type="scientific">Glonium stellatum</name>
    <dbReference type="NCBI Taxonomy" id="574774"/>
    <lineage>
        <taxon>Eukaryota</taxon>
        <taxon>Fungi</taxon>
        <taxon>Dikarya</taxon>
        <taxon>Ascomycota</taxon>
        <taxon>Pezizomycotina</taxon>
        <taxon>Dothideomycetes</taxon>
        <taxon>Pleosporomycetidae</taxon>
        <taxon>Gloniales</taxon>
        <taxon>Gloniaceae</taxon>
        <taxon>Glonium</taxon>
    </lineage>
</organism>
<dbReference type="Pfam" id="PF23562">
    <property type="entry name" value="AMP-binding_C_3"/>
    <property type="match status" value="1"/>
</dbReference>
<accession>A0A8E2JUZ1</accession>
<evidence type="ECO:0000259" key="4">
    <source>
        <dbReference type="Pfam" id="PF00501"/>
    </source>
</evidence>
<gene>
    <name evidence="5" type="ORF">AOQ84DRAFT_362610</name>
</gene>
<sequence length="596" mass="65826">MAAEASVPYGKRLLPPLITQFAKTDPTKVYASIPRCNEDLSQGFRDITYVTFANAINKAAWWLEGNLGISDGTFETFAYLGPRDLRYPILAVAAIKVGRKGLMPSLLASLEAQVHLARKTDTRAFLCAKPLVPLTEKLHAEIPESKLIVVPGLEDWLVEEEVTEYAYTKTWEEAREDPFAIYHTSGSSGIPKTVTITNEMVATIDAHHLLPPIDGITANTFMFEGRRIYGMLPIFHIVGCFMALSWGPFYNAILVLGPPDLPVTPAIAAAVHTHANISGGFYSPGLVEELAADPAHRAGLARLDVVAFGGAPLAKNVGDWLARVGNLRPVIGSTEAGLWLTIPTVNFVPHGRREGEGEGGAGDGDPGDWEYFRFHPFFGARLELVTENPDMYELVIERTPESYAYTNLFKVKELPGLTEFRSKDLWTPHPDPEKREKGLWKYRGRTDDLVLLTGEVKMYSASAEEHLRASHEKIRAALIGGAGRSRPFLLLELADTEGADGFGDGLKQGEEVIEINGEKKTNVNAVLDGLWPVIQEANEHLAVETHLLKELVLIASKEKPFVRLGKGTVDRRSTFRSYEKEIESILALIFHVKKRI</sequence>
<feature type="transmembrane region" description="Helical" evidence="3">
    <location>
        <begin position="228"/>
        <end position="249"/>
    </location>
</feature>
<dbReference type="Proteomes" id="UP000250140">
    <property type="component" value="Unassembled WGS sequence"/>
</dbReference>
<keyword evidence="1" id="KW-0596">Phosphopantetheine</keyword>
<dbReference type="EMBL" id="KV749294">
    <property type="protein sequence ID" value="OCL10204.1"/>
    <property type="molecule type" value="Genomic_DNA"/>
</dbReference>
<dbReference type="PANTHER" id="PTHR43439:SF2">
    <property type="entry name" value="ENZYME, PUTATIVE (JCVI)-RELATED"/>
    <property type="match status" value="1"/>
</dbReference>
<evidence type="ECO:0000313" key="5">
    <source>
        <dbReference type="EMBL" id="OCL10204.1"/>
    </source>
</evidence>
<dbReference type="PROSITE" id="PS00455">
    <property type="entry name" value="AMP_BINDING"/>
    <property type="match status" value="1"/>
</dbReference>
<dbReference type="InterPro" id="IPR000873">
    <property type="entry name" value="AMP-dep_synth/lig_dom"/>
</dbReference>
<evidence type="ECO:0000313" key="6">
    <source>
        <dbReference type="Proteomes" id="UP000250140"/>
    </source>
</evidence>
<evidence type="ECO:0000256" key="2">
    <source>
        <dbReference type="ARBA" id="ARBA00022553"/>
    </source>
</evidence>
<dbReference type="AlphaFoldDB" id="A0A8E2JUZ1"/>
<dbReference type="OrthoDB" id="429813at2759"/>
<dbReference type="Gene3D" id="3.40.50.12780">
    <property type="entry name" value="N-terminal domain of ligase-like"/>
    <property type="match status" value="1"/>
</dbReference>
<feature type="domain" description="AMP-dependent synthetase/ligase" evidence="4">
    <location>
        <begin position="43"/>
        <end position="344"/>
    </location>
</feature>
<keyword evidence="6" id="KW-1185">Reference proteome</keyword>
<keyword evidence="2" id="KW-0597">Phosphoprotein</keyword>
<proteinExistence type="predicted"/>
<keyword evidence="3" id="KW-0472">Membrane</keyword>
<dbReference type="SUPFAM" id="SSF56801">
    <property type="entry name" value="Acetyl-CoA synthetase-like"/>
    <property type="match status" value="1"/>
</dbReference>
<keyword evidence="3" id="KW-1133">Transmembrane helix</keyword>
<dbReference type="Pfam" id="PF00501">
    <property type="entry name" value="AMP-binding"/>
    <property type="match status" value="1"/>
</dbReference>